<organism evidence="1 2">
    <name type="scientific">Pluteus cervinus</name>
    <dbReference type="NCBI Taxonomy" id="181527"/>
    <lineage>
        <taxon>Eukaryota</taxon>
        <taxon>Fungi</taxon>
        <taxon>Dikarya</taxon>
        <taxon>Basidiomycota</taxon>
        <taxon>Agaricomycotina</taxon>
        <taxon>Agaricomycetes</taxon>
        <taxon>Agaricomycetidae</taxon>
        <taxon>Agaricales</taxon>
        <taxon>Pluteineae</taxon>
        <taxon>Pluteaceae</taxon>
        <taxon>Pluteus</taxon>
    </lineage>
</organism>
<dbReference type="EMBL" id="ML209409">
    <property type="protein sequence ID" value="TFK58374.1"/>
    <property type="molecule type" value="Genomic_DNA"/>
</dbReference>
<name>A0ACD2ZY63_9AGAR</name>
<protein>
    <submittedName>
        <fullName evidence="1">Deoxyribose-phosphate aldolase</fullName>
    </submittedName>
</protein>
<accession>A0ACD2ZY63</accession>
<proteinExistence type="predicted"/>
<dbReference type="Proteomes" id="UP000308600">
    <property type="component" value="Unassembled WGS sequence"/>
</dbReference>
<sequence length="280" mass="29978">MASSRTNEDWKRLITSKIDRLQSPNSESHNSGSIESDFTAIVSPNDPKLPLAIDHTLLKPDATNEQVDELCREARKWGFKSCCVNGSQVNRVVENLRGTSVIACAVVGFPLGAGTSKSKAFEASQAIEDGAQEVDMVINVGALKSKDYNLVYEDIKAVTEVAHISSSSKILVKVILETISLTNGEIMAASYIAAEAGADYVKTSTGFLGGGATEEHVGLMRRSVAYKDGDEGGERRVKVKASGGVRTFESCVKMFKAGAERIGTSSGIAIMESRRSDATY</sequence>
<evidence type="ECO:0000313" key="2">
    <source>
        <dbReference type="Proteomes" id="UP000308600"/>
    </source>
</evidence>
<reference evidence="1 2" key="1">
    <citation type="journal article" date="2019" name="Nat. Ecol. Evol.">
        <title>Megaphylogeny resolves global patterns of mushroom evolution.</title>
        <authorList>
            <person name="Varga T."/>
            <person name="Krizsan K."/>
            <person name="Foldi C."/>
            <person name="Dima B."/>
            <person name="Sanchez-Garcia M."/>
            <person name="Sanchez-Ramirez S."/>
            <person name="Szollosi G.J."/>
            <person name="Szarkandi J.G."/>
            <person name="Papp V."/>
            <person name="Albert L."/>
            <person name="Andreopoulos W."/>
            <person name="Angelini C."/>
            <person name="Antonin V."/>
            <person name="Barry K.W."/>
            <person name="Bougher N.L."/>
            <person name="Buchanan P."/>
            <person name="Buyck B."/>
            <person name="Bense V."/>
            <person name="Catcheside P."/>
            <person name="Chovatia M."/>
            <person name="Cooper J."/>
            <person name="Damon W."/>
            <person name="Desjardin D."/>
            <person name="Finy P."/>
            <person name="Geml J."/>
            <person name="Haridas S."/>
            <person name="Hughes K."/>
            <person name="Justo A."/>
            <person name="Karasinski D."/>
            <person name="Kautmanova I."/>
            <person name="Kiss B."/>
            <person name="Kocsube S."/>
            <person name="Kotiranta H."/>
            <person name="LaButti K.M."/>
            <person name="Lechner B.E."/>
            <person name="Liimatainen K."/>
            <person name="Lipzen A."/>
            <person name="Lukacs Z."/>
            <person name="Mihaltcheva S."/>
            <person name="Morgado L.N."/>
            <person name="Niskanen T."/>
            <person name="Noordeloos M.E."/>
            <person name="Ohm R.A."/>
            <person name="Ortiz-Santana B."/>
            <person name="Ovrebo C."/>
            <person name="Racz N."/>
            <person name="Riley R."/>
            <person name="Savchenko A."/>
            <person name="Shiryaev A."/>
            <person name="Soop K."/>
            <person name="Spirin V."/>
            <person name="Szebenyi C."/>
            <person name="Tomsovsky M."/>
            <person name="Tulloss R.E."/>
            <person name="Uehling J."/>
            <person name="Grigoriev I.V."/>
            <person name="Vagvolgyi C."/>
            <person name="Papp T."/>
            <person name="Martin F.M."/>
            <person name="Miettinen O."/>
            <person name="Hibbett D.S."/>
            <person name="Nagy L.G."/>
        </authorList>
    </citation>
    <scope>NUCLEOTIDE SEQUENCE [LARGE SCALE GENOMIC DNA]</scope>
    <source>
        <strain evidence="1 2">NL-1719</strain>
    </source>
</reference>
<keyword evidence="2" id="KW-1185">Reference proteome</keyword>
<evidence type="ECO:0000313" key="1">
    <source>
        <dbReference type="EMBL" id="TFK58374.1"/>
    </source>
</evidence>
<gene>
    <name evidence="1" type="ORF">BDN72DRAFT_966365</name>
</gene>